<dbReference type="RefSeq" id="WP_008841097.1">
    <property type="nucleotide sequence ID" value="NZ_BJMF01000003.1"/>
</dbReference>
<dbReference type="KEGG" id="paci:A4V11_03770"/>
<dbReference type="GO" id="GO:0015031">
    <property type="term" value="P:protein transport"/>
    <property type="evidence" value="ECO:0007669"/>
    <property type="project" value="InterPro"/>
</dbReference>
<reference evidence="1" key="2">
    <citation type="submission" date="2023-10" db="EMBL/GenBank/DDBJ databases">
        <authorList>
            <person name="Khurajog B."/>
        </authorList>
    </citation>
    <scope>NUCLEOTIDE SEQUENCE</scope>
    <source>
        <strain evidence="1">BF9</strain>
    </source>
</reference>
<organism evidence="1 2">
    <name type="scientific">Pediococcus acidilactici</name>
    <dbReference type="NCBI Taxonomy" id="1254"/>
    <lineage>
        <taxon>Bacteria</taxon>
        <taxon>Bacillati</taxon>
        <taxon>Bacillota</taxon>
        <taxon>Bacilli</taxon>
        <taxon>Lactobacillales</taxon>
        <taxon>Lactobacillaceae</taxon>
        <taxon>Pediococcus</taxon>
        <taxon>Pediococcus acidilactici group</taxon>
    </lineage>
</organism>
<accession>A0AAW8YIX7</accession>
<sequence length="553" mass="63947">MFYIAPAWTNDIKELNHDPLKNLISLLNSGDKPVKLLVLNFLPNLRYLLHVNGLTNLPFWNLWDAILGIERTDGMPLGPESLEIPDDVRIVQGPWAMLGYRGNELAATLIGNSQGFVQTVENIESGKHFFDIYDDRGFKASTKYMDEDRLVRQDWFDEVGQCVLRYEPDAKVPVRILSNYDNFNHTEYASLDDVYLEFVNKKFANEFDPQADGLIASSGEMIRPLMLKIQRQMPVTYVLDHQGTVDSTDIKKLTPQIRGAASFVVPNYAIFEQFQLEVDERSQSHLELGYPYGADMRLGNSNEERQLIVYWNIGDANDDSNITNACNELMDYYLKYENTGLIIATLDEDKARIVSSKILDKIIGQYDFLTEAEERENLDKILRNPNNATEVQNLVNQVRFRLWQEWQIEHPIKNGEMTVTVGEEAPSEKIDWERFATDIANVLIRVEPQDYQIFDDLSRARILVDMGEPYDARMQFNAISAGIPQINNVESPFVIDQENGWIVKEGHSLTQGLDFYLKKLGNWNVALVNTAKYMEQLEFRRQSDWWERRIHYE</sequence>
<dbReference type="GeneID" id="57366313"/>
<evidence type="ECO:0000313" key="1">
    <source>
        <dbReference type="EMBL" id="MDV2621522.1"/>
    </source>
</evidence>
<dbReference type="AlphaFoldDB" id="A0AAW8YIX7"/>
<evidence type="ECO:0000313" key="2">
    <source>
        <dbReference type="Proteomes" id="UP001280897"/>
    </source>
</evidence>
<dbReference type="EMBL" id="JAWJAV010000004">
    <property type="protein sequence ID" value="MDV2621522.1"/>
    <property type="molecule type" value="Genomic_DNA"/>
</dbReference>
<proteinExistence type="predicted"/>
<reference evidence="1" key="1">
    <citation type="journal article" date="2023" name="PeerJ">
        <title>Selection and evaluation of lactic acid bacteria from chicken feces in Thailand as potential probiotics.</title>
        <authorList>
            <person name="Khurajog B."/>
            <person name="Disastra Y."/>
            <person name="Lawwyne L.D."/>
            <person name="Sirichokchatchawan W."/>
            <person name="Niyomtham W."/>
            <person name="Yindee J."/>
            <person name="Hampson D.J."/>
            <person name="Prapasarakul N."/>
        </authorList>
    </citation>
    <scope>NUCLEOTIDE SEQUENCE</scope>
    <source>
        <strain evidence="1">BF9</strain>
    </source>
</reference>
<dbReference type="Pfam" id="PF16993">
    <property type="entry name" value="Asp1"/>
    <property type="match status" value="2"/>
</dbReference>
<dbReference type="Proteomes" id="UP001280897">
    <property type="component" value="Unassembled WGS sequence"/>
</dbReference>
<gene>
    <name evidence="1" type="ORF">R0G89_07215</name>
</gene>
<name>A0AAW8YIX7_PEDAC</name>
<comment type="caution">
    <text evidence="1">The sequence shown here is derived from an EMBL/GenBank/DDBJ whole genome shotgun (WGS) entry which is preliminary data.</text>
</comment>
<protein>
    <submittedName>
        <fullName evidence="1">Accessory Sec system protein Asp1</fullName>
    </submittedName>
</protein>
<dbReference type="InterPro" id="IPR022372">
    <property type="entry name" value="Accessory_SS_Asp1"/>
</dbReference>